<gene>
    <name evidence="2" type="ORF">KFK09_006663</name>
</gene>
<name>A0A8T3BU90_DENNO</name>
<protein>
    <submittedName>
        <fullName evidence="2">Uncharacterized protein</fullName>
    </submittedName>
</protein>
<reference evidence="2" key="1">
    <citation type="journal article" date="2022" name="Front. Genet.">
        <title>Chromosome-Scale Assembly of the Dendrobium nobile Genome Provides Insights Into the Molecular Mechanism of the Biosynthesis of the Medicinal Active Ingredient of Dendrobium.</title>
        <authorList>
            <person name="Xu Q."/>
            <person name="Niu S.-C."/>
            <person name="Li K.-L."/>
            <person name="Zheng P.-J."/>
            <person name="Zhang X.-J."/>
            <person name="Jia Y."/>
            <person name="Liu Y."/>
            <person name="Niu Y.-X."/>
            <person name="Yu L.-H."/>
            <person name="Chen D.-F."/>
            <person name="Zhang G.-Q."/>
        </authorList>
    </citation>
    <scope>NUCLEOTIDE SEQUENCE</scope>
    <source>
        <tissue evidence="2">Leaf</tissue>
    </source>
</reference>
<evidence type="ECO:0000256" key="1">
    <source>
        <dbReference type="SAM" id="MobiDB-lite"/>
    </source>
</evidence>
<evidence type="ECO:0000313" key="2">
    <source>
        <dbReference type="EMBL" id="KAI0519221.1"/>
    </source>
</evidence>
<evidence type="ECO:0000313" key="3">
    <source>
        <dbReference type="Proteomes" id="UP000829196"/>
    </source>
</evidence>
<sequence length="269" mass="28341">MAVVDIGEKGSTKLIAASTERPESVDASSQAMDLGDDSGSNQIQGTDADGEGMVGIEHKDTVLVVGGAQVNETLEGSLTLGEKNVEFLVRLVEGCGQVENELDSHGGRLCEVELGKKSKELVAVSAERFEAVEVTCQAMELVDISRIGDISDDSAAAACGGPEIERVEEESSVLGIEHIETLRKSMDGCGQATDNELIRGERTPFLESHDGKSLKIEAEAKGVDPLAFSAEGLEAAEACSQMMDLEHGFGGDQKQETFLDAESCGTNGF</sequence>
<comment type="caution">
    <text evidence="2">The sequence shown here is derived from an EMBL/GenBank/DDBJ whole genome shotgun (WGS) entry which is preliminary data.</text>
</comment>
<feature type="region of interest" description="Disordered" evidence="1">
    <location>
        <begin position="14"/>
        <end position="52"/>
    </location>
</feature>
<dbReference type="AlphaFoldDB" id="A0A8T3BU90"/>
<dbReference type="Proteomes" id="UP000829196">
    <property type="component" value="Unassembled WGS sequence"/>
</dbReference>
<dbReference type="EMBL" id="JAGYWB010000006">
    <property type="protein sequence ID" value="KAI0519221.1"/>
    <property type="molecule type" value="Genomic_DNA"/>
</dbReference>
<accession>A0A8T3BU90</accession>
<organism evidence="2 3">
    <name type="scientific">Dendrobium nobile</name>
    <name type="common">Orchid</name>
    <dbReference type="NCBI Taxonomy" id="94219"/>
    <lineage>
        <taxon>Eukaryota</taxon>
        <taxon>Viridiplantae</taxon>
        <taxon>Streptophyta</taxon>
        <taxon>Embryophyta</taxon>
        <taxon>Tracheophyta</taxon>
        <taxon>Spermatophyta</taxon>
        <taxon>Magnoliopsida</taxon>
        <taxon>Liliopsida</taxon>
        <taxon>Asparagales</taxon>
        <taxon>Orchidaceae</taxon>
        <taxon>Epidendroideae</taxon>
        <taxon>Malaxideae</taxon>
        <taxon>Dendrobiinae</taxon>
        <taxon>Dendrobium</taxon>
    </lineage>
</organism>
<proteinExistence type="predicted"/>
<keyword evidence="3" id="KW-1185">Reference proteome</keyword>